<organism evidence="1 2">
    <name type="scientific">Pleuronectes platessa</name>
    <name type="common">European plaice</name>
    <dbReference type="NCBI Taxonomy" id="8262"/>
    <lineage>
        <taxon>Eukaryota</taxon>
        <taxon>Metazoa</taxon>
        <taxon>Chordata</taxon>
        <taxon>Craniata</taxon>
        <taxon>Vertebrata</taxon>
        <taxon>Euteleostomi</taxon>
        <taxon>Actinopterygii</taxon>
        <taxon>Neopterygii</taxon>
        <taxon>Teleostei</taxon>
        <taxon>Neoteleostei</taxon>
        <taxon>Acanthomorphata</taxon>
        <taxon>Carangaria</taxon>
        <taxon>Pleuronectiformes</taxon>
        <taxon>Pleuronectoidei</taxon>
        <taxon>Pleuronectidae</taxon>
        <taxon>Pleuronectes</taxon>
    </lineage>
</organism>
<evidence type="ECO:0000313" key="1">
    <source>
        <dbReference type="EMBL" id="CAB1425135.1"/>
    </source>
</evidence>
<accession>A0A9N7U5H0</accession>
<dbReference type="AlphaFoldDB" id="A0A9N7U5H0"/>
<protein>
    <submittedName>
        <fullName evidence="1">Uncharacterized protein</fullName>
    </submittedName>
</protein>
<proteinExistence type="predicted"/>
<reference evidence="1" key="1">
    <citation type="submission" date="2020-03" db="EMBL/GenBank/DDBJ databases">
        <authorList>
            <person name="Weist P."/>
        </authorList>
    </citation>
    <scope>NUCLEOTIDE SEQUENCE</scope>
</reference>
<comment type="caution">
    <text evidence="1">The sequence shown here is derived from an EMBL/GenBank/DDBJ whole genome shotgun (WGS) entry which is preliminary data.</text>
</comment>
<name>A0A9N7U5H0_PLEPL</name>
<gene>
    <name evidence="1" type="ORF">PLEPLA_LOCUS13065</name>
</gene>
<keyword evidence="2" id="KW-1185">Reference proteome</keyword>
<dbReference type="EMBL" id="CADEAL010000779">
    <property type="protein sequence ID" value="CAB1425135.1"/>
    <property type="molecule type" value="Genomic_DNA"/>
</dbReference>
<sequence>MGYVCQCSSTLRINHTATTKRELAREREWGLCQLVQGWARSADREHIEFCFIPVTQEVSSHSFTPGSSRGSLGKDSLKTEEQLEQRNYLDKDCFLEKAAQIPSEER</sequence>
<dbReference type="Proteomes" id="UP001153269">
    <property type="component" value="Unassembled WGS sequence"/>
</dbReference>
<evidence type="ECO:0000313" key="2">
    <source>
        <dbReference type="Proteomes" id="UP001153269"/>
    </source>
</evidence>